<evidence type="ECO:0000313" key="3">
    <source>
        <dbReference type="Proteomes" id="UP001274830"/>
    </source>
</evidence>
<dbReference type="EMBL" id="JAUTXT010000047">
    <property type="protein sequence ID" value="KAK3671099.1"/>
    <property type="molecule type" value="Genomic_DNA"/>
</dbReference>
<gene>
    <name evidence="2" type="ORF">LTR78_009060</name>
</gene>
<organism evidence="2 3">
    <name type="scientific">Recurvomyces mirabilis</name>
    <dbReference type="NCBI Taxonomy" id="574656"/>
    <lineage>
        <taxon>Eukaryota</taxon>
        <taxon>Fungi</taxon>
        <taxon>Dikarya</taxon>
        <taxon>Ascomycota</taxon>
        <taxon>Pezizomycotina</taxon>
        <taxon>Dothideomycetes</taxon>
        <taxon>Dothideomycetidae</taxon>
        <taxon>Mycosphaerellales</taxon>
        <taxon>Teratosphaeriaceae</taxon>
        <taxon>Recurvomyces</taxon>
    </lineage>
</organism>
<accession>A0AAE0TPI5</accession>
<dbReference type="AlphaFoldDB" id="A0AAE0TPI5"/>
<proteinExistence type="predicted"/>
<feature type="domain" description="Heterokaryon incompatibility" evidence="1">
    <location>
        <begin position="23"/>
        <end position="103"/>
    </location>
</feature>
<dbReference type="PANTHER" id="PTHR10622:SF10">
    <property type="entry name" value="HET DOMAIN-CONTAINING PROTEIN"/>
    <property type="match status" value="1"/>
</dbReference>
<dbReference type="PANTHER" id="PTHR10622">
    <property type="entry name" value="HET DOMAIN-CONTAINING PROTEIN"/>
    <property type="match status" value="1"/>
</dbReference>
<dbReference type="InterPro" id="IPR010730">
    <property type="entry name" value="HET"/>
</dbReference>
<keyword evidence="3" id="KW-1185">Reference proteome</keyword>
<comment type="caution">
    <text evidence="2">The sequence shown here is derived from an EMBL/GenBank/DDBJ whole genome shotgun (WGS) entry which is preliminary data.</text>
</comment>
<protein>
    <recommendedName>
        <fullName evidence="1">Heterokaryon incompatibility domain-containing protein</fullName>
    </recommendedName>
</protein>
<dbReference type="Proteomes" id="UP001274830">
    <property type="component" value="Unassembled WGS sequence"/>
</dbReference>
<evidence type="ECO:0000313" key="2">
    <source>
        <dbReference type="EMBL" id="KAK3671099.1"/>
    </source>
</evidence>
<evidence type="ECO:0000259" key="1">
    <source>
        <dbReference type="Pfam" id="PF06985"/>
    </source>
</evidence>
<reference evidence="2" key="1">
    <citation type="submission" date="2023-07" db="EMBL/GenBank/DDBJ databases">
        <title>Black Yeasts Isolated from many extreme environments.</title>
        <authorList>
            <person name="Coleine C."/>
            <person name="Stajich J.E."/>
            <person name="Selbmann L."/>
        </authorList>
    </citation>
    <scope>NUCLEOTIDE SEQUENCE</scope>
    <source>
        <strain evidence="2">CCFEE 5485</strain>
    </source>
</reference>
<sequence>MRLISTESLMLESFVDDRKRPKYAILSHAWDEEEIFFADMQQDDLEHVKKDKGCGKLEGTCRQARKDGYDWIWIDSCCIDKSSSAELSEAINAMYAWCREAQICYV</sequence>
<name>A0AAE0TPI5_9PEZI</name>
<dbReference type="Pfam" id="PF06985">
    <property type="entry name" value="HET"/>
    <property type="match status" value="1"/>
</dbReference>